<protein>
    <submittedName>
        <fullName evidence="3">Cephalosporin hydroxylase</fullName>
    </submittedName>
</protein>
<accession>A0A9W7PZU1</accession>
<dbReference type="Pfam" id="PF04989">
    <property type="entry name" value="RMNT_CmcI"/>
    <property type="match status" value="1"/>
</dbReference>
<comment type="caution">
    <text evidence="3">The sequence shown here is derived from an EMBL/GenBank/DDBJ whole genome shotgun (WGS) entry which is preliminary data.</text>
</comment>
<dbReference type="Proteomes" id="UP000323321">
    <property type="component" value="Unassembled WGS sequence"/>
</dbReference>
<evidence type="ECO:0000256" key="2">
    <source>
        <dbReference type="ARBA" id="ARBA00022679"/>
    </source>
</evidence>
<dbReference type="PANTHER" id="PTHR40048">
    <property type="entry name" value="RHAMNOSYL O-METHYLTRANSFERASE"/>
    <property type="match status" value="1"/>
</dbReference>
<name>A0A9W7PZU1_BACCE</name>
<dbReference type="PANTHER" id="PTHR40048:SF1">
    <property type="entry name" value="RHAMNOSYL O-METHYLTRANSFERASE"/>
    <property type="match status" value="1"/>
</dbReference>
<proteinExistence type="predicted"/>
<sequence>MNNYIDKTHIHYYNSGVWAHGNTKWLGYPVMKYPSDLFLYQEIIFETQPDIIIECGTFNGGSSLFLCSMLDLINKGAVLSIDIAPQNNLPTHKRLSYLKTSSTSELALQTVKNIISPEDTVLIILDSDHTKTHVLQELQLYHSFVTQGSYLIVEDTNINGHPVLPEFGPGPMEAVQEFLQNNNDYIIDETKHKFLISFNPKGYLKKIK</sequence>
<keyword evidence="2" id="KW-0808">Transferase</keyword>
<dbReference type="EMBL" id="QSMZ01000054">
    <property type="protein sequence ID" value="KAA6448365.1"/>
    <property type="molecule type" value="Genomic_DNA"/>
</dbReference>
<dbReference type="GO" id="GO:0071770">
    <property type="term" value="P:DIM/DIP cell wall layer assembly"/>
    <property type="evidence" value="ECO:0007669"/>
    <property type="project" value="TreeGrafter"/>
</dbReference>
<dbReference type="GO" id="GO:0032259">
    <property type="term" value="P:methylation"/>
    <property type="evidence" value="ECO:0007669"/>
    <property type="project" value="UniProtKB-KW"/>
</dbReference>
<evidence type="ECO:0000256" key="1">
    <source>
        <dbReference type="ARBA" id="ARBA00022603"/>
    </source>
</evidence>
<dbReference type="InterPro" id="IPR029063">
    <property type="entry name" value="SAM-dependent_MTases_sf"/>
</dbReference>
<dbReference type="GO" id="GO:0008168">
    <property type="term" value="F:methyltransferase activity"/>
    <property type="evidence" value="ECO:0007669"/>
    <property type="project" value="UniProtKB-KW"/>
</dbReference>
<dbReference type="Gene3D" id="3.40.50.150">
    <property type="entry name" value="Vaccinia Virus protein VP39"/>
    <property type="match status" value="1"/>
</dbReference>
<evidence type="ECO:0000313" key="3">
    <source>
        <dbReference type="EMBL" id="KAA6448365.1"/>
    </source>
</evidence>
<gene>
    <name evidence="3" type="ORF">DX932_30835</name>
</gene>
<dbReference type="GO" id="GO:0008610">
    <property type="term" value="P:lipid biosynthetic process"/>
    <property type="evidence" value="ECO:0007669"/>
    <property type="project" value="InterPro"/>
</dbReference>
<dbReference type="AlphaFoldDB" id="A0A9W7PZU1"/>
<evidence type="ECO:0000313" key="4">
    <source>
        <dbReference type="Proteomes" id="UP000323321"/>
    </source>
</evidence>
<dbReference type="InterPro" id="IPR007072">
    <property type="entry name" value="RNMT_CmcI"/>
</dbReference>
<dbReference type="RefSeq" id="WP_150159489.1">
    <property type="nucleotide sequence ID" value="NZ_QSMZ01000054.1"/>
</dbReference>
<reference evidence="3 4" key="1">
    <citation type="submission" date="2018-08" db="EMBL/GenBank/DDBJ databases">
        <title>Bacillus phenotypic plasticity.</title>
        <authorList>
            <person name="Hurtado E."/>
        </authorList>
    </citation>
    <scope>NUCLEOTIDE SEQUENCE [LARGE SCALE GENOMIC DNA]</scope>
    <source>
        <strain evidence="3 4">111b</strain>
    </source>
</reference>
<organism evidence="3 4">
    <name type="scientific">Bacillus cereus</name>
    <dbReference type="NCBI Taxonomy" id="1396"/>
    <lineage>
        <taxon>Bacteria</taxon>
        <taxon>Bacillati</taxon>
        <taxon>Bacillota</taxon>
        <taxon>Bacilli</taxon>
        <taxon>Bacillales</taxon>
        <taxon>Bacillaceae</taxon>
        <taxon>Bacillus</taxon>
        <taxon>Bacillus cereus group</taxon>
    </lineage>
</organism>
<dbReference type="SUPFAM" id="SSF53335">
    <property type="entry name" value="S-adenosyl-L-methionine-dependent methyltransferases"/>
    <property type="match status" value="1"/>
</dbReference>
<dbReference type="GO" id="GO:0005886">
    <property type="term" value="C:plasma membrane"/>
    <property type="evidence" value="ECO:0007669"/>
    <property type="project" value="TreeGrafter"/>
</dbReference>
<keyword evidence="1" id="KW-0489">Methyltransferase</keyword>